<evidence type="ECO:0000256" key="1">
    <source>
        <dbReference type="SAM" id="MobiDB-lite"/>
    </source>
</evidence>
<name>A0AAD3DWV8_9CHLO</name>
<keyword evidence="3" id="KW-1185">Reference proteome</keyword>
<dbReference type="InterPro" id="IPR011990">
    <property type="entry name" value="TPR-like_helical_dom_sf"/>
</dbReference>
<reference evidence="2 3" key="1">
    <citation type="journal article" date="2021" name="Sci. Rep.">
        <title>Genome sequencing of the multicellular alga Astrephomene provides insights into convergent evolution of germ-soma differentiation.</title>
        <authorList>
            <person name="Yamashita S."/>
            <person name="Yamamoto K."/>
            <person name="Matsuzaki R."/>
            <person name="Suzuki S."/>
            <person name="Yamaguchi H."/>
            <person name="Hirooka S."/>
            <person name="Minakuchi Y."/>
            <person name="Miyagishima S."/>
            <person name="Kawachi M."/>
            <person name="Toyoda A."/>
            <person name="Nozaki H."/>
        </authorList>
    </citation>
    <scope>NUCLEOTIDE SEQUENCE [LARGE SCALE GENOMIC DNA]</scope>
    <source>
        <strain evidence="2 3">NIES-4017</strain>
    </source>
</reference>
<protein>
    <submittedName>
        <fullName evidence="2">Uncharacterized protein</fullName>
    </submittedName>
</protein>
<dbReference type="SUPFAM" id="SSF48452">
    <property type="entry name" value="TPR-like"/>
    <property type="match status" value="1"/>
</dbReference>
<feature type="compositionally biased region" description="Low complexity" evidence="1">
    <location>
        <begin position="40"/>
        <end position="50"/>
    </location>
</feature>
<dbReference type="AlphaFoldDB" id="A0AAD3DWV8"/>
<dbReference type="NCBIfam" id="NF047558">
    <property type="entry name" value="TPR_END_plus"/>
    <property type="match status" value="1"/>
</dbReference>
<organism evidence="2 3">
    <name type="scientific">Astrephomene gubernaculifera</name>
    <dbReference type="NCBI Taxonomy" id="47775"/>
    <lineage>
        <taxon>Eukaryota</taxon>
        <taxon>Viridiplantae</taxon>
        <taxon>Chlorophyta</taxon>
        <taxon>core chlorophytes</taxon>
        <taxon>Chlorophyceae</taxon>
        <taxon>CS clade</taxon>
        <taxon>Chlamydomonadales</taxon>
        <taxon>Astrephomenaceae</taxon>
        <taxon>Astrephomene</taxon>
    </lineage>
</organism>
<feature type="compositionally biased region" description="Low complexity" evidence="1">
    <location>
        <begin position="62"/>
        <end position="77"/>
    </location>
</feature>
<feature type="region of interest" description="Disordered" evidence="1">
    <location>
        <begin position="1"/>
        <end position="83"/>
    </location>
</feature>
<proteinExistence type="predicted"/>
<gene>
    <name evidence="2" type="ORF">Agub_g11585</name>
</gene>
<dbReference type="EMBL" id="BMAR01000031">
    <property type="protein sequence ID" value="GFR49541.1"/>
    <property type="molecule type" value="Genomic_DNA"/>
</dbReference>
<dbReference type="Gene3D" id="1.25.40.10">
    <property type="entry name" value="Tetratricopeptide repeat domain"/>
    <property type="match status" value="1"/>
</dbReference>
<sequence length="212" mass="22616">MELRATTLAGSASPCARTVSGRRVPTAPRPQHHHLPTHPQPHLQHPGGLLRSPLPAASRPHLTSTAASAPSSGSTAPLPEPETAREAIDQGNQLAKQARWQEALVLYERALTLPGTGIKRYRDRPPQASDGERAAALFNAACCQAQLGDMRAGLVALAGCLEAGYDDFQQLRSDPDLAPLRGDERFEGLLRRFERPSAPLGGFLGGLFGGKK</sequence>
<evidence type="ECO:0000313" key="3">
    <source>
        <dbReference type="Proteomes" id="UP001054857"/>
    </source>
</evidence>
<dbReference type="Proteomes" id="UP001054857">
    <property type="component" value="Unassembled WGS sequence"/>
</dbReference>
<accession>A0AAD3DWV8</accession>
<comment type="caution">
    <text evidence="2">The sequence shown here is derived from an EMBL/GenBank/DDBJ whole genome shotgun (WGS) entry which is preliminary data.</text>
</comment>
<evidence type="ECO:0000313" key="2">
    <source>
        <dbReference type="EMBL" id="GFR49541.1"/>
    </source>
</evidence>